<comment type="subcellular location">
    <subcellularLocation>
        <location evidence="1">Cell membrane</location>
        <topology evidence="1">Multi-pass membrane protein</topology>
    </subcellularLocation>
</comment>
<dbReference type="PANTHER" id="PTHR32322">
    <property type="entry name" value="INNER MEMBRANE TRANSPORTER"/>
    <property type="match status" value="1"/>
</dbReference>
<evidence type="ECO:0000256" key="2">
    <source>
        <dbReference type="ARBA" id="ARBA00022475"/>
    </source>
</evidence>
<proteinExistence type="predicted"/>
<feature type="transmembrane region" description="Helical" evidence="6">
    <location>
        <begin position="146"/>
        <end position="166"/>
    </location>
</feature>
<keyword evidence="2" id="KW-1003">Cell membrane</keyword>
<keyword evidence="3 6" id="KW-0812">Transmembrane</keyword>
<dbReference type="EMBL" id="CACVAW010000044">
    <property type="protein sequence ID" value="CAA6811552.1"/>
    <property type="molecule type" value="Genomic_DNA"/>
</dbReference>
<gene>
    <name evidence="8" type="ORF">HELGO_WM6447</name>
</gene>
<evidence type="ECO:0000256" key="3">
    <source>
        <dbReference type="ARBA" id="ARBA00022692"/>
    </source>
</evidence>
<dbReference type="InterPro" id="IPR050638">
    <property type="entry name" value="AA-Vitamin_Transporters"/>
</dbReference>
<organism evidence="8">
    <name type="scientific">uncultured Campylobacterales bacterium</name>
    <dbReference type="NCBI Taxonomy" id="352960"/>
    <lineage>
        <taxon>Bacteria</taxon>
        <taxon>Pseudomonadati</taxon>
        <taxon>Campylobacterota</taxon>
        <taxon>Epsilonproteobacteria</taxon>
        <taxon>Campylobacterales</taxon>
        <taxon>environmental samples</taxon>
    </lineage>
</organism>
<keyword evidence="4 6" id="KW-1133">Transmembrane helix</keyword>
<feature type="transmembrane region" description="Helical" evidence="6">
    <location>
        <begin position="178"/>
        <end position="198"/>
    </location>
</feature>
<feature type="transmembrane region" description="Helical" evidence="6">
    <location>
        <begin position="210"/>
        <end position="229"/>
    </location>
</feature>
<sequence length="287" mass="32660">MKKERQGEYLALGLAMIESCFPILSIVSMSYIGAINTYAYSLVVALFFLTLLMLKRKKFNELKNTKEYKSLVLTTFWITSLFLLVFIGMRYTTAGNMAVIIFLQLLFSYLYFNVFGKEKMQSIHLLGAIFMGIGALTILVPDELTFNKGDLLILLGAMISPIANYYQKQARTHYSTETILSFRTVVALPFVFILAFIFEPTITYENFLKALPYILTIGVLVYVISKIMWIEALYRISITKLSAMIALIPVMTLILAYFYLNEIPSVRQILGVLPVLLGGYLITREVK</sequence>
<feature type="transmembrane region" description="Helical" evidence="6">
    <location>
        <begin position="241"/>
        <end position="260"/>
    </location>
</feature>
<feature type="transmembrane region" description="Helical" evidence="6">
    <location>
        <begin position="123"/>
        <end position="140"/>
    </location>
</feature>
<feature type="transmembrane region" description="Helical" evidence="6">
    <location>
        <begin position="9"/>
        <end position="32"/>
    </location>
</feature>
<evidence type="ECO:0000256" key="1">
    <source>
        <dbReference type="ARBA" id="ARBA00004651"/>
    </source>
</evidence>
<feature type="transmembrane region" description="Helical" evidence="6">
    <location>
        <begin position="38"/>
        <end position="54"/>
    </location>
</feature>
<dbReference type="Pfam" id="PF00892">
    <property type="entry name" value="EamA"/>
    <property type="match status" value="2"/>
</dbReference>
<reference evidence="8" key="1">
    <citation type="submission" date="2020-01" db="EMBL/GenBank/DDBJ databases">
        <authorList>
            <person name="Meier V. D."/>
            <person name="Meier V D."/>
        </authorList>
    </citation>
    <scope>NUCLEOTIDE SEQUENCE</scope>
    <source>
        <strain evidence="8">HLG_WM_MAG_12</strain>
    </source>
</reference>
<dbReference type="PANTHER" id="PTHR32322:SF18">
    <property type="entry name" value="S-ADENOSYLMETHIONINE_S-ADENOSYLHOMOCYSTEINE TRANSPORTER"/>
    <property type="match status" value="1"/>
</dbReference>
<dbReference type="InterPro" id="IPR037185">
    <property type="entry name" value="EmrE-like"/>
</dbReference>
<dbReference type="InterPro" id="IPR000620">
    <property type="entry name" value="EamA_dom"/>
</dbReference>
<dbReference type="AlphaFoldDB" id="A0A6S6SZ65"/>
<protein>
    <submittedName>
        <fullName evidence="8">EamA family transporter</fullName>
    </submittedName>
</protein>
<evidence type="ECO:0000256" key="5">
    <source>
        <dbReference type="ARBA" id="ARBA00023136"/>
    </source>
</evidence>
<accession>A0A6S6SZ65</accession>
<keyword evidence="5 6" id="KW-0472">Membrane</keyword>
<evidence type="ECO:0000259" key="7">
    <source>
        <dbReference type="Pfam" id="PF00892"/>
    </source>
</evidence>
<feature type="transmembrane region" description="Helical" evidence="6">
    <location>
        <begin position="70"/>
        <end position="91"/>
    </location>
</feature>
<dbReference type="SUPFAM" id="SSF103481">
    <property type="entry name" value="Multidrug resistance efflux transporter EmrE"/>
    <property type="match status" value="2"/>
</dbReference>
<dbReference type="GO" id="GO:0005886">
    <property type="term" value="C:plasma membrane"/>
    <property type="evidence" value="ECO:0007669"/>
    <property type="project" value="UniProtKB-SubCell"/>
</dbReference>
<evidence type="ECO:0000256" key="6">
    <source>
        <dbReference type="SAM" id="Phobius"/>
    </source>
</evidence>
<feature type="transmembrane region" description="Helical" evidence="6">
    <location>
        <begin position="266"/>
        <end position="283"/>
    </location>
</feature>
<evidence type="ECO:0000256" key="4">
    <source>
        <dbReference type="ARBA" id="ARBA00022989"/>
    </source>
</evidence>
<feature type="transmembrane region" description="Helical" evidence="6">
    <location>
        <begin position="97"/>
        <end position="116"/>
    </location>
</feature>
<feature type="domain" description="EamA" evidence="7">
    <location>
        <begin position="7"/>
        <end position="139"/>
    </location>
</feature>
<name>A0A6S6SZ65_9BACT</name>
<feature type="domain" description="EamA" evidence="7">
    <location>
        <begin position="148"/>
        <end position="283"/>
    </location>
</feature>
<evidence type="ECO:0000313" key="8">
    <source>
        <dbReference type="EMBL" id="CAA6811552.1"/>
    </source>
</evidence>